<dbReference type="GO" id="GO:0098552">
    <property type="term" value="C:side of membrane"/>
    <property type="evidence" value="ECO:0007669"/>
    <property type="project" value="UniProtKB-KW"/>
</dbReference>
<dbReference type="FunFam" id="1.10.390.10:FF:000013">
    <property type="entry name" value="Aminopeptidase N"/>
    <property type="match status" value="1"/>
</dbReference>
<dbReference type="GO" id="GO:0005737">
    <property type="term" value="C:cytoplasm"/>
    <property type="evidence" value="ECO:0007669"/>
    <property type="project" value="TreeGrafter"/>
</dbReference>
<dbReference type="GO" id="GO:0042277">
    <property type="term" value="F:peptide binding"/>
    <property type="evidence" value="ECO:0007669"/>
    <property type="project" value="TreeGrafter"/>
</dbReference>
<keyword evidence="10" id="KW-0449">Lipoprotein</keyword>
<feature type="compositionally biased region" description="Basic residues" evidence="14">
    <location>
        <begin position="124"/>
        <end position="139"/>
    </location>
</feature>
<evidence type="ECO:0000256" key="1">
    <source>
        <dbReference type="ARBA" id="ARBA00004609"/>
    </source>
</evidence>
<dbReference type="GO" id="GO:0008270">
    <property type="term" value="F:zinc ion binding"/>
    <property type="evidence" value="ECO:0007669"/>
    <property type="project" value="InterPro"/>
</dbReference>
<dbReference type="SUPFAM" id="SSF55486">
    <property type="entry name" value="Metalloproteases ('zincins'), catalytic domain"/>
    <property type="match status" value="1"/>
</dbReference>
<keyword evidence="9" id="KW-0482">Metalloprotease</keyword>
<dbReference type="SUPFAM" id="SSF63737">
    <property type="entry name" value="Leukotriene A4 hydrolase N-terminal domain"/>
    <property type="match status" value="1"/>
</dbReference>
<evidence type="ECO:0000313" key="18">
    <source>
        <dbReference type="EMBL" id="KAK3929336.1"/>
    </source>
</evidence>
<dbReference type="EMBL" id="JAHWGI010001396">
    <property type="protein sequence ID" value="KAK3929336.1"/>
    <property type="molecule type" value="Genomic_DNA"/>
</dbReference>
<comment type="subcellular location">
    <subcellularLocation>
        <location evidence="1">Cell membrane</location>
        <topology evidence="1">Lipid-anchor</topology>
        <topology evidence="1">GPI-anchor</topology>
    </subcellularLocation>
</comment>
<keyword evidence="5" id="KW-0645">Protease</keyword>
<feature type="domain" description="ERAP1-like C-terminal" evidence="16">
    <location>
        <begin position="698"/>
        <end position="1006"/>
    </location>
</feature>
<organism evidence="18 19">
    <name type="scientific">Frankliniella fusca</name>
    <dbReference type="NCBI Taxonomy" id="407009"/>
    <lineage>
        <taxon>Eukaryota</taxon>
        <taxon>Metazoa</taxon>
        <taxon>Ecdysozoa</taxon>
        <taxon>Arthropoda</taxon>
        <taxon>Hexapoda</taxon>
        <taxon>Insecta</taxon>
        <taxon>Pterygota</taxon>
        <taxon>Neoptera</taxon>
        <taxon>Paraneoptera</taxon>
        <taxon>Thysanoptera</taxon>
        <taxon>Terebrantia</taxon>
        <taxon>Thripoidea</taxon>
        <taxon>Thripidae</taxon>
        <taxon>Frankliniella</taxon>
    </lineage>
</organism>
<dbReference type="PRINTS" id="PR00756">
    <property type="entry name" value="ALADIPTASE"/>
</dbReference>
<dbReference type="GO" id="GO:0006508">
    <property type="term" value="P:proteolysis"/>
    <property type="evidence" value="ECO:0007669"/>
    <property type="project" value="UniProtKB-KW"/>
</dbReference>
<dbReference type="InterPro" id="IPR042097">
    <property type="entry name" value="Aminopeptidase_N-like_N_sf"/>
</dbReference>
<dbReference type="InterPro" id="IPR027268">
    <property type="entry name" value="Peptidase_M4/M1_CTD_sf"/>
</dbReference>
<name>A0AAE1HY44_9NEOP</name>
<comment type="caution">
    <text evidence="18">The sequence shown here is derived from an EMBL/GenBank/DDBJ whole genome shotgun (WGS) entry which is preliminary data.</text>
</comment>
<accession>A0AAE1HY44</accession>
<evidence type="ECO:0000256" key="11">
    <source>
        <dbReference type="PIRSR" id="PIRSR634016-1"/>
    </source>
</evidence>
<keyword evidence="4" id="KW-0472">Membrane</keyword>
<dbReference type="GO" id="GO:0005615">
    <property type="term" value="C:extracellular space"/>
    <property type="evidence" value="ECO:0007669"/>
    <property type="project" value="TreeGrafter"/>
</dbReference>
<dbReference type="Pfam" id="PF11838">
    <property type="entry name" value="ERAP1_C"/>
    <property type="match status" value="1"/>
</dbReference>
<dbReference type="Proteomes" id="UP001219518">
    <property type="component" value="Unassembled WGS sequence"/>
</dbReference>
<dbReference type="Gene3D" id="2.60.40.1730">
    <property type="entry name" value="tricorn interacting facor f3 domain"/>
    <property type="match status" value="1"/>
</dbReference>
<evidence type="ECO:0000256" key="2">
    <source>
        <dbReference type="ARBA" id="ARBA00010136"/>
    </source>
</evidence>
<dbReference type="InterPro" id="IPR024571">
    <property type="entry name" value="ERAP1-like_C_dom"/>
</dbReference>
<evidence type="ECO:0000256" key="6">
    <source>
        <dbReference type="ARBA" id="ARBA00022723"/>
    </source>
</evidence>
<dbReference type="Pfam" id="PF17900">
    <property type="entry name" value="Peptidase_M1_N"/>
    <property type="match status" value="1"/>
</dbReference>
<dbReference type="PANTHER" id="PTHR11533:SF290">
    <property type="entry name" value="AMINOPEPTIDASE"/>
    <property type="match status" value="1"/>
</dbReference>
<sequence>MLTVGKYTTRGVPIQVHLKAYCMAGCSLLLALVAVVAAASAAPGPGPQQPLEMVSAPSIPLHPASGGGRTLAEQAEAEGLVLPPRKVSAQATKAGAAADLAAAMETVRGAQSYPLGVADPLPPARHRGGTRRSAAHRHRRDADDIYEESRLPTNVVPTRYTVRMSPNLDQGIFYGSTDIYLNVNEKSSRITLHGASDLTMKMVQIFKWDRTTQKFAEAGSATLVKLSPNEDLERIIIDLSKELEVGEHYLLRFPLFAAYLRDDLKGFYLSTYTDSYGRTVRIGTTQFEPPSARYAFPCFDEPELKARFKIIIEHDRTLTARSNMPIVSVTRPTLLTITTEFDETLPMSTYLLAWVVSDFKYTSNKDGTFSTWGRSNLLNAKTAWLSQTVGPAALEALKDFTGIAYALPKVDQFAIPDFDEGAMENWGLVTYREEYLLETPDTNIRIREFIATTVCHELSHQWTGNLVTLDWWSNTWLNEGFATYFESVICDKIIPDWKLMDKYVTDNVHVGIANDVIPDQLAMSSPVITLDAVEAKFDRISYEKGGAVLRMFENIMGTETFKKAMHRYLSVNSFKNGSPDRLFRAMDAEIKLLSESPLPEGVTFAQVAKTWTEQAGVPVVTAVRDYATSSVSLRQEKFMYAGSEEAESTLWYIPIPAEVNPKSTSWSWSLSPAPATKRWLTPDAPSLTRDVDASSTEWLLLNPRQIGYYLVNYDESNWKLLSAAMAATPSALHASSRTQLVHDALALARAGRLSYDVALPFLKSLKAEREAAPWRAAVTALSFLRDRLTATPAGYALKAFIKDITADAFDTVGFTVPETWESFKDYSKDEERYLRYYVASYACMAGNSKCTAAAVNDLGQYLGGKIDLHADLKSTALCYGVQNSADLFGKVLKLWKTAETSAEAAGHAAALACTLDHKLLENVLDGILSGELRKSVVDLKQLVDEIIARWENHQFMINYYKNNWQRIRAWSLASGSNYYFYLLASLIGDVRTPEEYDEVKTLVTTMFPDETTVQRREAELRLQAADRDLDWYRKNYASVSGWLFDATNTGPQPATEPTGKTTKGTTDSDHTTTRPETTTSAGYRTTTAPPPASTTHKSGGWRAQAQGLTLLLAALIARAAL</sequence>
<comment type="cofactor">
    <cofactor evidence="12">
        <name>Zn(2+)</name>
        <dbReference type="ChEBI" id="CHEBI:29105"/>
    </cofactor>
    <text evidence="12">Binds 1 zinc ion per subunit.</text>
</comment>
<evidence type="ECO:0000256" key="4">
    <source>
        <dbReference type="ARBA" id="ARBA00022622"/>
    </source>
</evidence>
<dbReference type="Pfam" id="PF01433">
    <property type="entry name" value="Peptidase_M1"/>
    <property type="match status" value="1"/>
</dbReference>
<evidence type="ECO:0000259" key="17">
    <source>
        <dbReference type="Pfam" id="PF17900"/>
    </source>
</evidence>
<dbReference type="GO" id="GO:0070006">
    <property type="term" value="F:metalloaminopeptidase activity"/>
    <property type="evidence" value="ECO:0007669"/>
    <property type="project" value="TreeGrafter"/>
</dbReference>
<evidence type="ECO:0000256" key="7">
    <source>
        <dbReference type="ARBA" id="ARBA00022801"/>
    </source>
</evidence>
<keyword evidence="7" id="KW-0378">Hydrolase</keyword>
<feature type="active site" description="Proton acceptor" evidence="11">
    <location>
        <position position="457"/>
    </location>
</feature>
<evidence type="ECO:0000256" key="5">
    <source>
        <dbReference type="ARBA" id="ARBA00022670"/>
    </source>
</evidence>
<evidence type="ECO:0000259" key="16">
    <source>
        <dbReference type="Pfam" id="PF11838"/>
    </source>
</evidence>
<dbReference type="InterPro" id="IPR050344">
    <property type="entry name" value="Peptidase_M1_aminopeptidases"/>
</dbReference>
<evidence type="ECO:0000256" key="14">
    <source>
        <dbReference type="SAM" id="MobiDB-lite"/>
    </source>
</evidence>
<feature type="site" description="Transition state stabilizer" evidence="13">
    <location>
        <position position="542"/>
    </location>
</feature>
<proteinExistence type="inferred from homology"/>
<evidence type="ECO:0000256" key="13">
    <source>
        <dbReference type="PIRSR" id="PIRSR634016-4"/>
    </source>
</evidence>
<dbReference type="GO" id="GO:0005886">
    <property type="term" value="C:plasma membrane"/>
    <property type="evidence" value="ECO:0007669"/>
    <property type="project" value="UniProtKB-SubCell"/>
</dbReference>
<feature type="domain" description="Peptidase M1 membrane alanine aminopeptidase" evidence="15">
    <location>
        <begin position="392"/>
        <end position="590"/>
    </location>
</feature>
<dbReference type="InterPro" id="IPR045357">
    <property type="entry name" value="Aminopeptidase_N-like_N"/>
</dbReference>
<feature type="binding site" evidence="12">
    <location>
        <position position="479"/>
    </location>
    <ligand>
        <name>Zn(2+)</name>
        <dbReference type="ChEBI" id="CHEBI:29105"/>
        <note>catalytic</note>
    </ligand>
</feature>
<evidence type="ECO:0000256" key="3">
    <source>
        <dbReference type="ARBA" id="ARBA00022438"/>
    </source>
</evidence>
<keyword evidence="3 18" id="KW-0031">Aminopeptidase</keyword>
<evidence type="ECO:0000313" key="19">
    <source>
        <dbReference type="Proteomes" id="UP001219518"/>
    </source>
</evidence>
<dbReference type="FunFam" id="2.60.40.1730:FF:000013">
    <property type="entry name" value="Aminopeptidase"/>
    <property type="match status" value="1"/>
</dbReference>
<dbReference type="GO" id="GO:0043171">
    <property type="term" value="P:peptide catabolic process"/>
    <property type="evidence" value="ECO:0007669"/>
    <property type="project" value="TreeGrafter"/>
</dbReference>
<dbReference type="InterPro" id="IPR034016">
    <property type="entry name" value="M1_APN-typ"/>
</dbReference>
<evidence type="ECO:0000256" key="10">
    <source>
        <dbReference type="ARBA" id="ARBA00023288"/>
    </source>
</evidence>
<dbReference type="PANTHER" id="PTHR11533">
    <property type="entry name" value="PROTEASE M1 ZINC METALLOPROTEASE"/>
    <property type="match status" value="1"/>
</dbReference>
<evidence type="ECO:0000256" key="9">
    <source>
        <dbReference type="ARBA" id="ARBA00023049"/>
    </source>
</evidence>
<feature type="compositionally biased region" description="Low complexity" evidence="14">
    <location>
        <begin position="1074"/>
        <end position="1087"/>
    </location>
</feature>
<gene>
    <name evidence="18" type="ORF">KUF71_017796</name>
</gene>
<comment type="similarity">
    <text evidence="2">Belongs to the peptidase M1 family.</text>
</comment>
<feature type="domain" description="Aminopeptidase N-like N-terminal" evidence="17">
    <location>
        <begin position="156"/>
        <end position="351"/>
    </location>
</feature>
<keyword evidence="8 12" id="KW-0862">Zinc</keyword>
<evidence type="ECO:0000256" key="8">
    <source>
        <dbReference type="ARBA" id="ARBA00022833"/>
    </source>
</evidence>
<keyword evidence="19" id="KW-1185">Reference proteome</keyword>
<feature type="compositionally biased region" description="Low complexity" evidence="14">
    <location>
        <begin position="1055"/>
        <end position="1065"/>
    </location>
</feature>
<feature type="binding site" evidence="12">
    <location>
        <position position="456"/>
    </location>
    <ligand>
        <name>Zn(2+)</name>
        <dbReference type="ChEBI" id="CHEBI:29105"/>
        <note>catalytic</note>
    </ligand>
</feature>
<protein>
    <submittedName>
        <fullName evidence="18">Aminopeptidase N</fullName>
    </submittedName>
</protein>
<dbReference type="Gene3D" id="1.25.50.20">
    <property type="match status" value="1"/>
</dbReference>
<reference evidence="18" key="2">
    <citation type="journal article" date="2023" name="BMC Genomics">
        <title>Pest status, molecular evolution, and epigenetic factors derived from the genome assembly of Frankliniella fusca, a thysanopteran phytovirus vector.</title>
        <authorList>
            <person name="Catto M.A."/>
            <person name="Labadie P.E."/>
            <person name="Jacobson A.L."/>
            <person name="Kennedy G.G."/>
            <person name="Srinivasan R."/>
            <person name="Hunt B.G."/>
        </authorList>
    </citation>
    <scope>NUCLEOTIDE SEQUENCE</scope>
    <source>
        <strain evidence="18">PL_HMW_Pooled</strain>
    </source>
</reference>
<feature type="region of interest" description="Disordered" evidence="14">
    <location>
        <begin position="1047"/>
        <end position="1100"/>
    </location>
</feature>
<dbReference type="Gene3D" id="1.10.390.10">
    <property type="entry name" value="Neutral Protease Domain 2"/>
    <property type="match status" value="1"/>
</dbReference>
<feature type="region of interest" description="Disordered" evidence="14">
    <location>
        <begin position="115"/>
        <end position="141"/>
    </location>
</feature>
<keyword evidence="6 12" id="KW-0479">Metal-binding</keyword>
<evidence type="ECO:0000259" key="15">
    <source>
        <dbReference type="Pfam" id="PF01433"/>
    </source>
</evidence>
<dbReference type="AlphaFoldDB" id="A0AAE1HY44"/>
<feature type="binding site" evidence="12">
    <location>
        <position position="460"/>
    </location>
    <ligand>
        <name>Zn(2+)</name>
        <dbReference type="ChEBI" id="CHEBI:29105"/>
        <note>catalytic</note>
    </ligand>
</feature>
<keyword evidence="4" id="KW-0336">GPI-anchor</keyword>
<dbReference type="InterPro" id="IPR014782">
    <property type="entry name" value="Peptidase_M1_dom"/>
</dbReference>
<dbReference type="InterPro" id="IPR001930">
    <property type="entry name" value="Peptidase_M1"/>
</dbReference>
<keyword evidence="4" id="KW-0325">Glycoprotein</keyword>
<reference evidence="18" key="1">
    <citation type="submission" date="2021-07" db="EMBL/GenBank/DDBJ databases">
        <authorList>
            <person name="Catto M.A."/>
            <person name="Jacobson A."/>
            <person name="Kennedy G."/>
            <person name="Labadie P."/>
            <person name="Hunt B.G."/>
            <person name="Srinivasan R."/>
        </authorList>
    </citation>
    <scope>NUCLEOTIDE SEQUENCE</scope>
    <source>
        <strain evidence="18">PL_HMW_Pooled</strain>
        <tissue evidence="18">Head</tissue>
    </source>
</reference>
<feature type="region of interest" description="Disordered" evidence="14">
    <location>
        <begin position="44"/>
        <end position="72"/>
    </location>
</feature>
<dbReference type="Gene3D" id="2.60.40.1910">
    <property type="match status" value="1"/>
</dbReference>
<dbReference type="CDD" id="cd09601">
    <property type="entry name" value="M1_APN-Q_like"/>
    <property type="match status" value="1"/>
</dbReference>
<evidence type="ECO:0000256" key="12">
    <source>
        <dbReference type="PIRSR" id="PIRSR634016-3"/>
    </source>
</evidence>